<dbReference type="InterPro" id="IPR003245">
    <property type="entry name" value="Phytocyanin_dom"/>
</dbReference>
<dbReference type="EMBL" id="JBJUIK010000009">
    <property type="protein sequence ID" value="KAL3517577.1"/>
    <property type="molecule type" value="Genomic_DNA"/>
</dbReference>
<accession>A0ABD2ZHI1</accession>
<evidence type="ECO:0000259" key="4">
    <source>
        <dbReference type="PROSITE" id="PS51485"/>
    </source>
</evidence>
<protein>
    <recommendedName>
        <fullName evidence="4">Phytocyanin domain-containing protein</fullName>
    </recommendedName>
</protein>
<feature type="domain" description="Phytocyanin" evidence="4">
    <location>
        <begin position="31"/>
        <end position="133"/>
    </location>
</feature>
<evidence type="ECO:0000256" key="2">
    <source>
        <dbReference type="ARBA" id="ARBA00023180"/>
    </source>
</evidence>
<keyword evidence="3" id="KW-0732">Signal</keyword>
<keyword evidence="1" id="KW-0479">Metal-binding</keyword>
<dbReference type="Gene3D" id="2.60.40.420">
    <property type="entry name" value="Cupredoxins - blue copper proteins"/>
    <property type="match status" value="1"/>
</dbReference>
<organism evidence="5 6">
    <name type="scientific">Cinchona calisaya</name>
    <dbReference type="NCBI Taxonomy" id="153742"/>
    <lineage>
        <taxon>Eukaryota</taxon>
        <taxon>Viridiplantae</taxon>
        <taxon>Streptophyta</taxon>
        <taxon>Embryophyta</taxon>
        <taxon>Tracheophyta</taxon>
        <taxon>Spermatophyta</taxon>
        <taxon>Magnoliopsida</taxon>
        <taxon>eudicotyledons</taxon>
        <taxon>Gunneridae</taxon>
        <taxon>Pentapetalae</taxon>
        <taxon>asterids</taxon>
        <taxon>lamiids</taxon>
        <taxon>Gentianales</taxon>
        <taxon>Rubiaceae</taxon>
        <taxon>Cinchonoideae</taxon>
        <taxon>Cinchoneae</taxon>
        <taxon>Cinchona</taxon>
    </lineage>
</organism>
<dbReference type="GO" id="GO:0046872">
    <property type="term" value="F:metal ion binding"/>
    <property type="evidence" value="ECO:0007669"/>
    <property type="project" value="UniProtKB-KW"/>
</dbReference>
<dbReference type="SUPFAM" id="SSF49503">
    <property type="entry name" value="Cupredoxins"/>
    <property type="match status" value="1"/>
</dbReference>
<dbReference type="PANTHER" id="PTHR33021:SF339">
    <property type="entry name" value="OS07G0570600 PROTEIN"/>
    <property type="match status" value="1"/>
</dbReference>
<proteinExistence type="predicted"/>
<evidence type="ECO:0000313" key="6">
    <source>
        <dbReference type="Proteomes" id="UP001630127"/>
    </source>
</evidence>
<feature type="signal peptide" evidence="3">
    <location>
        <begin position="1"/>
        <end position="24"/>
    </location>
</feature>
<keyword evidence="2" id="KW-0325">Glycoprotein</keyword>
<dbReference type="InterPro" id="IPR008972">
    <property type="entry name" value="Cupredoxin"/>
</dbReference>
<evidence type="ECO:0000256" key="1">
    <source>
        <dbReference type="ARBA" id="ARBA00022723"/>
    </source>
</evidence>
<feature type="chain" id="PRO_5044828649" description="Phytocyanin domain-containing protein" evidence="3">
    <location>
        <begin position="25"/>
        <end position="135"/>
    </location>
</feature>
<dbReference type="FunFam" id="2.60.40.420:FF:000003">
    <property type="entry name" value="Blue copper"/>
    <property type="match status" value="1"/>
</dbReference>
<dbReference type="CDD" id="cd04216">
    <property type="entry name" value="Phytocyanin"/>
    <property type="match status" value="1"/>
</dbReference>
<sequence>MDLAKKAAIVFFTLTFMAISGVSLTNSNSSIIHKVGDRQGWTADVGVDYIRWAQSGTFHIGDIIYFEYDPGFHNVLQVSREDYHACNAANPIATYSSGNDYIKIKSHGHYFFICGFPSHCTLTSQKVDIRAPEDN</sequence>
<evidence type="ECO:0000256" key="3">
    <source>
        <dbReference type="SAM" id="SignalP"/>
    </source>
</evidence>
<dbReference type="Proteomes" id="UP001630127">
    <property type="component" value="Unassembled WGS sequence"/>
</dbReference>
<dbReference type="PANTHER" id="PTHR33021">
    <property type="entry name" value="BLUE COPPER PROTEIN"/>
    <property type="match status" value="1"/>
</dbReference>
<dbReference type="InterPro" id="IPR039391">
    <property type="entry name" value="Phytocyanin-like"/>
</dbReference>
<keyword evidence="6" id="KW-1185">Reference proteome</keyword>
<dbReference type="PROSITE" id="PS51485">
    <property type="entry name" value="PHYTOCYANIN"/>
    <property type="match status" value="1"/>
</dbReference>
<dbReference type="Pfam" id="PF02298">
    <property type="entry name" value="Cu_bind_like"/>
    <property type="match status" value="1"/>
</dbReference>
<comment type="caution">
    <text evidence="5">The sequence shown here is derived from an EMBL/GenBank/DDBJ whole genome shotgun (WGS) entry which is preliminary data.</text>
</comment>
<gene>
    <name evidence="5" type="ORF">ACH5RR_020166</name>
</gene>
<name>A0ABD2ZHI1_9GENT</name>
<dbReference type="AlphaFoldDB" id="A0ABD2ZHI1"/>
<reference evidence="5 6" key="1">
    <citation type="submission" date="2024-11" db="EMBL/GenBank/DDBJ databases">
        <title>A near-complete genome assembly of Cinchona calisaya.</title>
        <authorList>
            <person name="Lian D.C."/>
            <person name="Zhao X.W."/>
            <person name="Wei L."/>
        </authorList>
    </citation>
    <scope>NUCLEOTIDE SEQUENCE [LARGE SCALE GENOMIC DNA]</scope>
    <source>
        <tissue evidence="5">Nenye</tissue>
    </source>
</reference>
<evidence type="ECO:0000313" key="5">
    <source>
        <dbReference type="EMBL" id="KAL3517577.1"/>
    </source>
</evidence>